<accession>A0ABQ1U978</accession>
<dbReference type="PANTHER" id="PTHR12110:SF41">
    <property type="entry name" value="INOSOSE DEHYDRATASE"/>
    <property type="match status" value="1"/>
</dbReference>
<protein>
    <submittedName>
        <fullName evidence="3">Sugar phosphate isomerase</fullName>
    </submittedName>
</protein>
<dbReference type="Proteomes" id="UP000632273">
    <property type="component" value="Unassembled WGS sequence"/>
</dbReference>
<reference evidence="4" key="1">
    <citation type="journal article" date="2019" name="Int. J. Syst. Evol. Microbiol.">
        <title>The Global Catalogue of Microorganisms (GCM) 10K type strain sequencing project: providing services to taxonomists for standard genome sequencing and annotation.</title>
        <authorList>
            <consortium name="The Broad Institute Genomics Platform"/>
            <consortium name="The Broad Institute Genome Sequencing Center for Infectious Disease"/>
            <person name="Wu L."/>
            <person name="Ma J."/>
        </authorList>
    </citation>
    <scope>NUCLEOTIDE SEQUENCE [LARGE SCALE GENOMIC DNA]</scope>
    <source>
        <strain evidence="4">CGMCC 1.15197</strain>
    </source>
</reference>
<dbReference type="InterPro" id="IPR050312">
    <property type="entry name" value="IolE/XylAMocC-like"/>
</dbReference>
<keyword evidence="4" id="KW-1185">Reference proteome</keyword>
<evidence type="ECO:0000313" key="4">
    <source>
        <dbReference type="Proteomes" id="UP000632273"/>
    </source>
</evidence>
<dbReference type="Pfam" id="PF01261">
    <property type="entry name" value="AP_endonuc_2"/>
    <property type="match status" value="1"/>
</dbReference>
<evidence type="ECO:0000313" key="3">
    <source>
        <dbReference type="EMBL" id="GGF10820.1"/>
    </source>
</evidence>
<feature type="chain" id="PRO_5045944108" evidence="1">
    <location>
        <begin position="20"/>
        <end position="288"/>
    </location>
</feature>
<dbReference type="PANTHER" id="PTHR12110">
    <property type="entry name" value="HYDROXYPYRUVATE ISOMERASE"/>
    <property type="match status" value="1"/>
</dbReference>
<evidence type="ECO:0000256" key="1">
    <source>
        <dbReference type="SAM" id="SignalP"/>
    </source>
</evidence>
<keyword evidence="3" id="KW-0413">Isomerase</keyword>
<evidence type="ECO:0000259" key="2">
    <source>
        <dbReference type="Pfam" id="PF01261"/>
    </source>
</evidence>
<dbReference type="InterPro" id="IPR013022">
    <property type="entry name" value="Xyl_isomerase-like_TIM-brl"/>
</dbReference>
<dbReference type="GO" id="GO:0016853">
    <property type="term" value="F:isomerase activity"/>
    <property type="evidence" value="ECO:0007669"/>
    <property type="project" value="UniProtKB-KW"/>
</dbReference>
<sequence length="288" mass="31629">MRSATLLSAGLAVSPALLAAPKQYIGLQLYTVREAMEKDPSGTLARLAKIGYTSVEGATYTGTEKFYGMTPQAFAAVLKQNGLIMPSSHYRLGEEQTGGAPVQGTILHDWDRAVDDAAAAGVKYMVCAYLSEAERGTSIDRYKAIAEQLNKAGDRCKKAGIQLCYHNHDFEFANLGGQLPYDTLLTATDKNLVKMELDIYWVSKAGKDPLALFKQHPGRFPLWHVKDMDTTSQKFFTEVGSGSIDFKKIFAHASEAGLQYFFVEQDKTPGSPFDSVTKSISYIKKTLL</sequence>
<name>A0ABQ1U978_9BACT</name>
<proteinExistence type="predicted"/>
<feature type="domain" description="Xylose isomerase-like TIM barrel" evidence="2">
    <location>
        <begin position="44"/>
        <end position="284"/>
    </location>
</feature>
<keyword evidence="1" id="KW-0732">Signal</keyword>
<organism evidence="3 4">
    <name type="scientific">Hymenobacter cavernae</name>
    <dbReference type="NCBI Taxonomy" id="2044852"/>
    <lineage>
        <taxon>Bacteria</taxon>
        <taxon>Pseudomonadati</taxon>
        <taxon>Bacteroidota</taxon>
        <taxon>Cytophagia</taxon>
        <taxon>Cytophagales</taxon>
        <taxon>Hymenobacteraceae</taxon>
        <taxon>Hymenobacter</taxon>
    </lineage>
</organism>
<dbReference type="Gene3D" id="3.20.20.150">
    <property type="entry name" value="Divalent-metal-dependent TIM barrel enzymes"/>
    <property type="match status" value="1"/>
</dbReference>
<comment type="caution">
    <text evidence="3">The sequence shown here is derived from an EMBL/GenBank/DDBJ whole genome shotgun (WGS) entry which is preliminary data.</text>
</comment>
<dbReference type="SUPFAM" id="SSF51658">
    <property type="entry name" value="Xylose isomerase-like"/>
    <property type="match status" value="1"/>
</dbReference>
<dbReference type="EMBL" id="BMHT01000003">
    <property type="protein sequence ID" value="GGF10820.1"/>
    <property type="molecule type" value="Genomic_DNA"/>
</dbReference>
<feature type="signal peptide" evidence="1">
    <location>
        <begin position="1"/>
        <end position="19"/>
    </location>
</feature>
<dbReference type="InterPro" id="IPR036237">
    <property type="entry name" value="Xyl_isomerase-like_sf"/>
</dbReference>
<gene>
    <name evidence="3" type="ORF">GCM10011383_22550</name>
</gene>